<evidence type="ECO:0000256" key="1">
    <source>
        <dbReference type="SAM" id="MobiDB-lite"/>
    </source>
</evidence>
<dbReference type="InterPro" id="IPR036779">
    <property type="entry name" value="LysM_dom_sf"/>
</dbReference>
<organism evidence="3 4">
    <name type="scientific">Tetradesmus obliquus</name>
    <name type="common">Green alga</name>
    <name type="synonym">Acutodesmus obliquus</name>
    <dbReference type="NCBI Taxonomy" id="3088"/>
    <lineage>
        <taxon>Eukaryota</taxon>
        <taxon>Viridiplantae</taxon>
        <taxon>Chlorophyta</taxon>
        <taxon>core chlorophytes</taxon>
        <taxon>Chlorophyceae</taxon>
        <taxon>CS clade</taxon>
        <taxon>Sphaeropleales</taxon>
        <taxon>Scenedesmaceae</taxon>
        <taxon>Tetradesmus</taxon>
    </lineage>
</organism>
<dbReference type="Pfam" id="PF01476">
    <property type="entry name" value="LysM"/>
    <property type="match status" value="1"/>
</dbReference>
<feature type="compositionally biased region" description="Polar residues" evidence="1">
    <location>
        <begin position="16"/>
        <end position="31"/>
    </location>
</feature>
<feature type="region of interest" description="Disordered" evidence="1">
    <location>
        <begin position="1"/>
        <end position="40"/>
    </location>
</feature>
<dbReference type="InterPro" id="IPR018392">
    <property type="entry name" value="LysM"/>
</dbReference>
<dbReference type="PANTHER" id="PTHR20932:SF8">
    <property type="entry name" value="LD22649P"/>
    <property type="match status" value="1"/>
</dbReference>
<evidence type="ECO:0000259" key="2">
    <source>
        <dbReference type="SMART" id="SM00257"/>
    </source>
</evidence>
<proteinExistence type="predicted"/>
<dbReference type="Proteomes" id="UP001244341">
    <property type="component" value="Chromosome 9b"/>
</dbReference>
<dbReference type="SUPFAM" id="SSF54106">
    <property type="entry name" value="LysM domain"/>
    <property type="match status" value="1"/>
</dbReference>
<evidence type="ECO:0000313" key="4">
    <source>
        <dbReference type="Proteomes" id="UP001244341"/>
    </source>
</evidence>
<feature type="domain" description="LysM" evidence="2">
    <location>
        <begin position="47"/>
        <end position="91"/>
    </location>
</feature>
<dbReference type="CDD" id="cd00118">
    <property type="entry name" value="LysM"/>
    <property type="match status" value="1"/>
</dbReference>
<dbReference type="SMART" id="SM00257">
    <property type="entry name" value="LysM"/>
    <property type="match status" value="1"/>
</dbReference>
<reference evidence="3 4" key="1">
    <citation type="submission" date="2023-05" db="EMBL/GenBank/DDBJ databases">
        <title>A 100% complete, gapless, phased diploid assembly of the Scenedesmus obliquus UTEX 3031 genome.</title>
        <authorList>
            <person name="Biondi T.C."/>
            <person name="Hanschen E.R."/>
            <person name="Kwon T."/>
            <person name="Eng W."/>
            <person name="Kruse C.P.S."/>
            <person name="Koehler S.I."/>
            <person name="Kunde Y."/>
            <person name="Gleasner C.D."/>
            <person name="You Mak K.T."/>
            <person name="Polle J."/>
            <person name="Hovde B.T."/>
            <person name="Starkenburg S.R."/>
        </authorList>
    </citation>
    <scope>NUCLEOTIDE SEQUENCE [LARGE SCALE GENOMIC DNA]</scope>
    <source>
        <strain evidence="3 4">DOE0152z</strain>
    </source>
</reference>
<accession>A0ABY8UAK8</accession>
<feature type="compositionally biased region" description="Low complexity" evidence="1">
    <location>
        <begin position="204"/>
        <end position="215"/>
    </location>
</feature>
<evidence type="ECO:0000313" key="3">
    <source>
        <dbReference type="EMBL" id="WIA18404.1"/>
    </source>
</evidence>
<feature type="region of interest" description="Disordered" evidence="1">
    <location>
        <begin position="326"/>
        <end position="365"/>
    </location>
</feature>
<sequence>MAAEYGRQANGEGTDATPSSDGSCIGSNPGNGTIDGPSNPRSDGFVYHKVSKMDTLAGLAIKYNITVSDIKRANGILSDNAMFAREFIKIPTAQLPIGEEAQVLFARLMSGYGRDASLNAKERKAPGTVSITQLPGSPTASRSSVFGSEAVDDDPGTPYSRRSDKSSSEPGDVELIERNMDSSAYGYGSDRVRRRTKTDSNLGSSSSSRHASSAATQLTHAAEAAVGWLSNAAAAAQAALPANGITSSCLPASPNGRRSLHNFAHSDQGSTGSSSSTAWHQLGNVISQGGSSLVQKIKRAASQPALAGPGQAAGFGDVADAVLGSRSGRLPSVTNSGSGASSSIDLLARGTGLAALPPRKDTKGD</sequence>
<name>A0ABY8UAK8_TETOB</name>
<dbReference type="EMBL" id="CP126216">
    <property type="protein sequence ID" value="WIA18404.1"/>
    <property type="molecule type" value="Genomic_DNA"/>
</dbReference>
<keyword evidence="4" id="KW-1185">Reference proteome</keyword>
<protein>
    <recommendedName>
        <fullName evidence="2">LysM domain-containing protein</fullName>
    </recommendedName>
</protein>
<feature type="region of interest" description="Disordered" evidence="1">
    <location>
        <begin position="119"/>
        <end position="215"/>
    </location>
</feature>
<feature type="compositionally biased region" description="Polar residues" evidence="1">
    <location>
        <begin position="129"/>
        <end position="146"/>
    </location>
</feature>
<dbReference type="Gene3D" id="3.10.350.10">
    <property type="entry name" value="LysM domain"/>
    <property type="match status" value="1"/>
</dbReference>
<dbReference type="PANTHER" id="PTHR20932">
    <property type="entry name" value="LYSM AND PUTATIVE PEPTIDOGLYCAN-BINDING DOMAIN-CONTAINING PROTEIN"/>
    <property type="match status" value="1"/>
</dbReference>
<gene>
    <name evidence="3" type="ORF">OEZ85_009865</name>
</gene>
<dbReference type="InterPro" id="IPR045030">
    <property type="entry name" value="LYSM1-4"/>
</dbReference>